<protein>
    <submittedName>
        <fullName evidence="7">Protein-disulfide isomerase</fullName>
    </submittedName>
</protein>
<dbReference type="KEGG" id="trs:Terro_3684"/>
<dbReference type="SUPFAM" id="SSF52833">
    <property type="entry name" value="Thioredoxin-like"/>
    <property type="match status" value="1"/>
</dbReference>
<dbReference type="InterPro" id="IPR036249">
    <property type="entry name" value="Thioredoxin-like_sf"/>
</dbReference>
<keyword evidence="7" id="KW-0413">Isomerase</keyword>
<dbReference type="PATRIC" id="fig|926566.3.peg.3628"/>
<sequence length="175" mass="19314">MTKKLSLPVSEDDHAQGNARAAVTLVEYGDYQCPTCGVAYPIVKQLQKHFGDRLRFVHRNFPLTMHRYSEPAAETAEFAASEGKFWEMHDALYENQSEMSGDLFPELASELGLSPQKLEEALDGSNFTALIEKDIASGEASGVHGTPTFFLNGLRHDAPFDYETLKAAITAATEK</sequence>
<dbReference type="HOGENOM" id="CLU_000288_47_7_0"/>
<dbReference type="PANTHER" id="PTHR13887">
    <property type="entry name" value="GLUTATHIONE S-TRANSFERASE KAPPA"/>
    <property type="match status" value="1"/>
</dbReference>
<evidence type="ECO:0000259" key="6">
    <source>
        <dbReference type="PROSITE" id="PS51352"/>
    </source>
</evidence>
<evidence type="ECO:0000313" key="8">
    <source>
        <dbReference type="Proteomes" id="UP000006056"/>
    </source>
</evidence>
<keyword evidence="5" id="KW-0676">Redox-active center</keyword>
<dbReference type="InterPro" id="IPR012336">
    <property type="entry name" value="Thioredoxin-like_fold"/>
</dbReference>
<dbReference type="PANTHER" id="PTHR13887:SF14">
    <property type="entry name" value="DISULFIDE BOND FORMATION PROTEIN D"/>
    <property type="match status" value="1"/>
</dbReference>
<dbReference type="EMBL" id="CP003379">
    <property type="protein sequence ID" value="AFL89895.1"/>
    <property type="molecule type" value="Genomic_DNA"/>
</dbReference>
<organism evidence="7 8">
    <name type="scientific">Terriglobus roseus (strain DSM 18391 / NRRL B-41598 / KBS 63)</name>
    <dbReference type="NCBI Taxonomy" id="926566"/>
    <lineage>
        <taxon>Bacteria</taxon>
        <taxon>Pseudomonadati</taxon>
        <taxon>Acidobacteriota</taxon>
        <taxon>Terriglobia</taxon>
        <taxon>Terriglobales</taxon>
        <taxon>Acidobacteriaceae</taxon>
        <taxon>Terriglobus</taxon>
    </lineage>
</organism>
<reference evidence="7 8" key="1">
    <citation type="submission" date="2012-06" db="EMBL/GenBank/DDBJ databases">
        <title>Complete genome of Terriglobus roseus DSM 18391.</title>
        <authorList>
            <consortium name="US DOE Joint Genome Institute (JGI-PGF)"/>
            <person name="Lucas S."/>
            <person name="Copeland A."/>
            <person name="Lapidus A."/>
            <person name="Glavina del Rio T."/>
            <person name="Dalin E."/>
            <person name="Tice H."/>
            <person name="Bruce D."/>
            <person name="Goodwin L."/>
            <person name="Pitluck S."/>
            <person name="Peters L."/>
            <person name="Mikhailova N."/>
            <person name="Munk A.C.C."/>
            <person name="Kyrpides N."/>
            <person name="Mavromatis K."/>
            <person name="Ivanova N."/>
            <person name="Brettin T."/>
            <person name="Detter J.C."/>
            <person name="Han C."/>
            <person name="Larimer F."/>
            <person name="Land M."/>
            <person name="Hauser L."/>
            <person name="Markowitz V."/>
            <person name="Cheng J.-F."/>
            <person name="Hugenholtz P."/>
            <person name="Woyke T."/>
            <person name="Wu D."/>
            <person name="Brambilla E."/>
            <person name="Klenk H.-P."/>
            <person name="Eisen J.A."/>
        </authorList>
    </citation>
    <scope>NUCLEOTIDE SEQUENCE [LARGE SCALE GENOMIC DNA]</scope>
    <source>
        <strain evidence="8">DSM 18391 / NRRL B-41598 / KBS 63</strain>
    </source>
</reference>
<dbReference type="Proteomes" id="UP000006056">
    <property type="component" value="Chromosome"/>
</dbReference>
<dbReference type="eggNOG" id="COG1651">
    <property type="taxonomic scope" value="Bacteria"/>
</dbReference>
<evidence type="ECO:0000256" key="2">
    <source>
        <dbReference type="ARBA" id="ARBA00022729"/>
    </source>
</evidence>
<dbReference type="AlphaFoldDB" id="I3ZKX7"/>
<proteinExistence type="inferred from homology"/>
<dbReference type="GO" id="GO:0016491">
    <property type="term" value="F:oxidoreductase activity"/>
    <property type="evidence" value="ECO:0007669"/>
    <property type="project" value="UniProtKB-KW"/>
</dbReference>
<evidence type="ECO:0000256" key="3">
    <source>
        <dbReference type="ARBA" id="ARBA00023002"/>
    </source>
</evidence>
<gene>
    <name evidence="7" type="ordered locus">Terro_3684</name>
</gene>
<dbReference type="PROSITE" id="PS51352">
    <property type="entry name" value="THIOREDOXIN_2"/>
    <property type="match status" value="1"/>
</dbReference>
<dbReference type="RefSeq" id="WP_014787156.1">
    <property type="nucleotide sequence ID" value="NC_018014.1"/>
</dbReference>
<keyword evidence="2" id="KW-0732">Signal</keyword>
<dbReference type="STRING" id="926566.Terro_3684"/>
<keyword evidence="4" id="KW-1015">Disulfide bond</keyword>
<accession>I3ZKX7</accession>
<dbReference type="OrthoDB" id="117402at2"/>
<keyword evidence="3" id="KW-0560">Oxidoreductase</keyword>
<keyword evidence="8" id="KW-1185">Reference proteome</keyword>
<dbReference type="GO" id="GO:0016853">
    <property type="term" value="F:isomerase activity"/>
    <property type="evidence" value="ECO:0007669"/>
    <property type="project" value="UniProtKB-KW"/>
</dbReference>
<dbReference type="Gene3D" id="3.40.30.10">
    <property type="entry name" value="Glutaredoxin"/>
    <property type="match status" value="1"/>
</dbReference>
<name>I3ZKX7_TERRK</name>
<evidence type="ECO:0000256" key="4">
    <source>
        <dbReference type="ARBA" id="ARBA00023157"/>
    </source>
</evidence>
<comment type="similarity">
    <text evidence="1">Belongs to the thioredoxin family. DsbA subfamily.</text>
</comment>
<feature type="domain" description="Thioredoxin" evidence="6">
    <location>
        <begin position="1"/>
        <end position="174"/>
    </location>
</feature>
<dbReference type="InterPro" id="IPR013766">
    <property type="entry name" value="Thioredoxin_domain"/>
</dbReference>
<evidence type="ECO:0000313" key="7">
    <source>
        <dbReference type="EMBL" id="AFL89895.1"/>
    </source>
</evidence>
<evidence type="ECO:0000256" key="1">
    <source>
        <dbReference type="ARBA" id="ARBA00005791"/>
    </source>
</evidence>
<evidence type="ECO:0000256" key="5">
    <source>
        <dbReference type="ARBA" id="ARBA00023284"/>
    </source>
</evidence>
<dbReference type="Pfam" id="PF13462">
    <property type="entry name" value="Thioredoxin_4"/>
    <property type="match status" value="1"/>
</dbReference>